<sequence>APVSSGPWVNFYIVSLQGSKLWMRSSSWVQTPDRSKDDDKERYLTYSIVVRQADEGKGIKEEVVTKKMAKFIDGGPKEFLEWTYHFFQLAKLKEWGPEDKFRNTKILLEGDLLDAFNHNEASVNDGDVRMGDDDFTKALYQASIVVIPVDYGEKIQEDL</sequence>
<dbReference type="RefSeq" id="XP_009532355.1">
    <property type="nucleotide sequence ID" value="XM_009534060.1"/>
</dbReference>
<organism evidence="1 2">
    <name type="scientific">Phytophthora sojae (strain P6497)</name>
    <name type="common">Soybean stem and root rot agent</name>
    <name type="synonym">Phytophthora megasperma f. sp. glycines</name>
    <dbReference type="NCBI Taxonomy" id="1094619"/>
    <lineage>
        <taxon>Eukaryota</taxon>
        <taxon>Sar</taxon>
        <taxon>Stramenopiles</taxon>
        <taxon>Oomycota</taxon>
        <taxon>Peronosporomycetes</taxon>
        <taxon>Peronosporales</taxon>
        <taxon>Peronosporaceae</taxon>
        <taxon>Phytophthora</taxon>
    </lineage>
</organism>
<gene>
    <name evidence="1" type="ORF">PHYSODRAFT_246948</name>
</gene>
<feature type="non-terminal residue" evidence="1">
    <location>
        <position position="1"/>
    </location>
</feature>
<dbReference type="InParanoid" id="G4ZYH0"/>
<dbReference type="KEGG" id="psoj:PHYSODRAFT_246948"/>
<dbReference type="EMBL" id="JH159157">
    <property type="protein sequence ID" value="EGZ12022.1"/>
    <property type="molecule type" value="Genomic_DNA"/>
</dbReference>
<feature type="non-terminal residue" evidence="1">
    <location>
        <position position="159"/>
    </location>
</feature>
<reference evidence="1 2" key="1">
    <citation type="journal article" date="2006" name="Science">
        <title>Phytophthora genome sequences uncover evolutionary origins and mechanisms of pathogenesis.</title>
        <authorList>
            <person name="Tyler B.M."/>
            <person name="Tripathy S."/>
            <person name="Zhang X."/>
            <person name="Dehal P."/>
            <person name="Jiang R.H."/>
            <person name="Aerts A."/>
            <person name="Arredondo F.D."/>
            <person name="Baxter L."/>
            <person name="Bensasson D."/>
            <person name="Beynon J.L."/>
            <person name="Chapman J."/>
            <person name="Damasceno C.M."/>
            <person name="Dorrance A.E."/>
            <person name="Dou D."/>
            <person name="Dickerman A.W."/>
            <person name="Dubchak I.L."/>
            <person name="Garbelotto M."/>
            <person name="Gijzen M."/>
            <person name="Gordon S.G."/>
            <person name="Govers F."/>
            <person name="Grunwald N.J."/>
            <person name="Huang W."/>
            <person name="Ivors K.L."/>
            <person name="Jones R.W."/>
            <person name="Kamoun S."/>
            <person name="Krampis K."/>
            <person name="Lamour K.H."/>
            <person name="Lee M.K."/>
            <person name="McDonald W.H."/>
            <person name="Medina M."/>
            <person name="Meijer H.J."/>
            <person name="Nordberg E.K."/>
            <person name="Maclean D.J."/>
            <person name="Ospina-Giraldo M.D."/>
            <person name="Morris P.F."/>
            <person name="Phuntumart V."/>
            <person name="Putnam N.H."/>
            <person name="Rash S."/>
            <person name="Rose J.K."/>
            <person name="Sakihama Y."/>
            <person name="Salamov A.A."/>
            <person name="Savidor A."/>
            <person name="Scheuring C.F."/>
            <person name="Smith B.M."/>
            <person name="Sobral B.W."/>
            <person name="Terry A."/>
            <person name="Torto-Alalibo T.A."/>
            <person name="Win J."/>
            <person name="Xu Z."/>
            <person name="Zhang H."/>
            <person name="Grigoriev I.V."/>
            <person name="Rokhsar D.S."/>
            <person name="Boore J.L."/>
        </authorList>
    </citation>
    <scope>NUCLEOTIDE SEQUENCE [LARGE SCALE GENOMIC DNA]</scope>
    <source>
        <strain evidence="1 2">P6497</strain>
    </source>
</reference>
<dbReference type="Proteomes" id="UP000002640">
    <property type="component" value="Unassembled WGS sequence"/>
</dbReference>
<name>G4ZYH0_PHYSP</name>
<protein>
    <submittedName>
        <fullName evidence="1">Uncharacterized protein</fullName>
    </submittedName>
</protein>
<proteinExistence type="predicted"/>
<evidence type="ECO:0000313" key="2">
    <source>
        <dbReference type="Proteomes" id="UP000002640"/>
    </source>
</evidence>
<keyword evidence="2" id="KW-1185">Reference proteome</keyword>
<evidence type="ECO:0000313" key="1">
    <source>
        <dbReference type="EMBL" id="EGZ12022.1"/>
    </source>
</evidence>
<accession>G4ZYH0</accession>
<dbReference type="GeneID" id="20637664"/>
<dbReference type="AlphaFoldDB" id="G4ZYH0"/>